<comment type="caution">
    <text evidence="1">The sequence shown here is derived from an EMBL/GenBank/DDBJ whole genome shotgun (WGS) entry which is preliminary data.</text>
</comment>
<evidence type="ECO:0000313" key="1">
    <source>
        <dbReference type="EMBL" id="GAA1744781.1"/>
    </source>
</evidence>
<dbReference type="EMBL" id="BAAAPN010000003">
    <property type="protein sequence ID" value="GAA1744781.1"/>
    <property type="molecule type" value="Genomic_DNA"/>
</dbReference>
<evidence type="ECO:0000313" key="2">
    <source>
        <dbReference type="Proteomes" id="UP001501475"/>
    </source>
</evidence>
<name>A0ABN2JZJ1_9MICO</name>
<reference evidence="1 2" key="1">
    <citation type="journal article" date="2019" name="Int. J. Syst. Evol. Microbiol.">
        <title>The Global Catalogue of Microorganisms (GCM) 10K type strain sequencing project: providing services to taxonomists for standard genome sequencing and annotation.</title>
        <authorList>
            <consortium name="The Broad Institute Genomics Platform"/>
            <consortium name="The Broad Institute Genome Sequencing Center for Infectious Disease"/>
            <person name="Wu L."/>
            <person name="Ma J."/>
        </authorList>
    </citation>
    <scope>NUCLEOTIDE SEQUENCE [LARGE SCALE GENOMIC DNA]</scope>
    <source>
        <strain evidence="1 2">JCM 15591</strain>
    </source>
</reference>
<accession>A0ABN2JZJ1</accession>
<dbReference type="Gene3D" id="3.30.565.10">
    <property type="entry name" value="Histidine kinase-like ATPase, C-terminal domain"/>
    <property type="match status" value="1"/>
</dbReference>
<keyword evidence="2" id="KW-1185">Reference proteome</keyword>
<dbReference type="Proteomes" id="UP001501475">
    <property type="component" value="Unassembled WGS sequence"/>
</dbReference>
<dbReference type="RefSeq" id="WP_344060784.1">
    <property type="nucleotide sequence ID" value="NZ_BAAAPN010000003.1"/>
</dbReference>
<proteinExistence type="predicted"/>
<protein>
    <submittedName>
        <fullName evidence="1">Uncharacterized protein</fullName>
    </submittedName>
</protein>
<dbReference type="SUPFAM" id="SSF55874">
    <property type="entry name" value="ATPase domain of HSP90 chaperone/DNA topoisomerase II/histidine kinase"/>
    <property type="match status" value="1"/>
</dbReference>
<sequence length="177" mass="19441">MADTVEVRSRSAKTPDAPTILWIGRADGTFTIGESETPLDQPGTEVRIQPRHGDLEWCNESTTRKLTSDVAEILDVPVRIKGDLLSLNTPPWDRTIEEQLAWCRERLGFDAMGIVPLDSSLLTVRGLGFVLPYTTAPGHRTGDRIYSNGMLVADSVRSVDPRVGLLLPRSSTPASCR</sequence>
<gene>
    <name evidence="1" type="ORF">GCM10009810_01820</name>
</gene>
<organism evidence="1 2">
    <name type="scientific">Nostocoides vanveenii</name>
    <dbReference type="NCBI Taxonomy" id="330835"/>
    <lineage>
        <taxon>Bacteria</taxon>
        <taxon>Bacillati</taxon>
        <taxon>Actinomycetota</taxon>
        <taxon>Actinomycetes</taxon>
        <taxon>Micrococcales</taxon>
        <taxon>Intrasporangiaceae</taxon>
        <taxon>Nostocoides</taxon>
    </lineage>
</organism>
<dbReference type="InterPro" id="IPR036890">
    <property type="entry name" value="HATPase_C_sf"/>
</dbReference>